<evidence type="ECO:0000313" key="5">
    <source>
        <dbReference type="EMBL" id="KAK5631312.1"/>
    </source>
</evidence>
<organism evidence="5 6">
    <name type="scientific">Xylaria bambusicola</name>
    <dbReference type="NCBI Taxonomy" id="326684"/>
    <lineage>
        <taxon>Eukaryota</taxon>
        <taxon>Fungi</taxon>
        <taxon>Dikarya</taxon>
        <taxon>Ascomycota</taxon>
        <taxon>Pezizomycotina</taxon>
        <taxon>Sordariomycetes</taxon>
        <taxon>Xylariomycetidae</taxon>
        <taxon>Xylariales</taxon>
        <taxon>Xylariaceae</taxon>
        <taxon>Xylaria</taxon>
    </lineage>
</organism>
<comment type="caution">
    <text evidence="5">The sequence shown here is derived from an EMBL/GenBank/DDBJ whole genome shotgun (WGS) entry which is preliminary data.</text>
</comment>
<keyword evidence="1" id="KW-0863">Zinc-finger</keyword>
<feature type="region of interest" description="Disordered" evidence="2">
    <location>
        <begin position="261"/>
        <end position="288"/>
    </location>
</feature>
<keyword evidence="3" id="KW-1133">Transmembrane helix</keyword>
<keyword evidence="1" id="KW-0862">Zinc</keyword>
<feature type="domain" description="RING-type" evidence="4">
    <location>
        <begin position="60"/>
        <end position="111"/>
    </location>
</feature>
<dbReference type="EMBL" id="JAWHQM010000019">
    <property type="protein sequence ID" value="KAK5631312.1"/>
    <property type="molecule type" value="Genomic_DNA"/>
</dbReference>
<dbReference type="AlphaFoldDB" id="A0AAN7Z789"/>
<accession>A0AAN7Z789</accession>
<dbReference type="PROSITE" id="PS50089">
    <property type="entry name" value="ZF_RING_2"/>
    <property type="match status" value="1"/>
</dbReference>
<feature type="region of interest" description="Disordered" evidence="2">
    <location>
        <begin position="153"/>
        <end position="180"/>
    </location>
</feature>
<reference evidence="5 6" key="1">
    <citation type="submission" date="2023-10" db="EMBL/GenBank/DDBJ databases">
        <title>Draft genome sequence of Xylaria bambusicola isolate GMP-LS, the root and basal stem rot pathogen of sugarcane in Indonesia.</title>
        <authorList>
            <person name="Selvaraj P."/>
            <person name="Muralishankar V."/>
            <person name="Muruganantham S."/>
            <person name="Sp S."/>
            <person name="Haryani S."/>
            <person name="Lau K.J.X."/>
            <person name="Naqvi N.I."/>
        </authorList>
    </citation>
    <scope>NUCLEOTIDE SEQUENCE [LARGE SCALE GENOMIC DNA]</scope>
    <source>
        <strain evidence="5">GMP-LS</strain>
    </source>
</reference>
<gene>
    <name evidence="5" type="ORF">RRF57_007026</name>
</gene>
<feature type="compositionally biased region" description="Basic and acidic residues" evidence="2">
    <location>
        <begin position="273"/>
        <end position="284"/>
    </location>
</feature>
<keyword evidence="6" id="KW-1185">Reference proteome</keyword>
<evidence type="ECO:0000256" key="1">
    <source>
        <dbReference type="PROSITE-ProRule" id="PRU00175"/>
    </source>
</evidence>
<dbReference type="SUPFAM" id="SSF57850">
    <property type="entry name" value="RING/U-box"/>
    <property type="match status" value="1"/>
</dbReference>
<keyword evidence="1" id="KW-0479">Metal-binding</keyword>
<dbReference type="GO" id="GO:0008270">
    <property type="term" value="F:zinc ion binding"/>
    <property type="evidence" value="ECO:0007669"/>
    <property type="project" value="UniProtKB-KW"/>
</dbReference>
<dbReference type="InterPro" id="IPR001841">
    <property type="entry name" value="Znf_RING"/>
</dbReference>
<name>A0AAN7Z789_9PEZI</name>
<keyword evidence="3" id="KW-0812">Transmembrane</keyword>
<dbReference type="InterPro" id="IPR013083">
    <property type="entry name" value="Znf_RING/FYVE/PHD"/>
</dbReference>
<proteinExistence type="predicted"/>
<evidence type="ECO:0000256" key="2">
    <source>
        <dbReference type="SAM" id="MobiDB-lite"/>
    </source>
</evidence>
<evidence type="ECO:0000313" key="6">
    <source>
        <dbReference type="Proteomes" id="UP001305414"/>
    </source>
</evidence>
<feature type="transmembrane region" description="Helical" evidence="3">
    <location>
        <begin position="302"/>
        <end position="329"/>
    </location>
</feature>
<dbReference type="Proteomes" id="UP001305414">
    <property type="component" value="Unassembled WGS sequence"/>
</dbReference>
<dbReference type="Gene3D" id="3.30.40.10">
    <property type="entry name" value="Zinc/RING finger domain, C3HC4 (zinc finger)"/>
    <property type="match status" value="1"/>
</dbReference>
<protein>
    <recommendedName>
        <fullName evidence="4">RING-type domain-containing protein</fullName>
    </recommendedName>
</protein>
<evidence type="ECO:0000259" key="4">
    <source>
        <dbReference type="PROSITE" id="PS50089"/>
    </source>
</evidence>
<sequence>MSENCISDNFAPNWLPYFTPDIEIEGQVIPVAVQYIHYYPTLFTTPEGNVLPDVIFKVDCQICGKLLAISDREDNEKYEIFTVLPCGHAFGLEDIKEWLLYGSSPTCPSCRAPLWHQNCEHYISLTPLEFGMNNMRTAISKCIREISPQCCQNGNAPNDGPSDDHGGDVPPRAEAPNPFQGEEEPVTLFMANDGTARQFELRSSRSVYGLLQRAQLLTGVQVTYHLVAPPPLQLPRRSARHYANAGQQPPLTLQRRNATVSGMETAPDFGPRGQERGRSRRDNQDDNEIDELTERMARRVGIFLFAVTLSILFTTLVLVSLVSIILLILGDPDKMPERQDRRE</sequence>
<keyword evidence="3" id="KW-0472">Membrane</keyword>
<evidence type="ECO:0000256" key="3">
    <source>
        <dbReference type="SAM" id="Phobius"/>
    </source>
</evidence>